<protein>
    <submittedName>
        <fullName evidence="1">Uncharacterized protein</fullName>
    </submittedName>
</protein>
<organism evidence="1 2">
    <name type="scientific">Bauhinia variegata</name>
    <name type="common">Purple orchid tree</name>
    <name type="synonym">Phanera variegata</name>
    <dbReference type="NCBI Taxonomy" id="167791"/>
    <lineage>
        <taxon>Eukaryota</taxon>
        <taxon>Viridiplantae</taxon>
        <taxon>Streptophyta</taxon>
        <taxon>Embryophyta</taxon>
        <taxon>Tracheophyta</taxon>
        <taxon>Spermatophyta</taxon>
        <taxon>Magnoliopsida</taxon>
        <taxon>eudicotyledons</taxon>
        <taxon>Gunneridae</taxon>
        <taxon>Pentapetalae</taxon>
        <taxon>rosids</taxon>
        <taxon>fabids</taxon>
        <taxon>Fabales</taxon>
        <taxon>Fabaceae</taxon>
        <taxon>Cercidoideae</taxon>
        <taxon>Cercideae</taxon>
        <taxon>Bauhiniinae</taxon>
        <taxon>Bauhinia</taxon>
    </lineage>
</organism>
<dbReference type="EMBL" id="CM039437">
    <property type="protein sequence ID" value="KAI4308000.1"/>
    <property type="molecule type" value="Genomic_DNA"/>
</dbReference>
<keyword evidence="2" id="KW-1185">Reference proteome</keyword>
<proteinExistence type="predicted"/>
<accession>A0ACB9LEG5</accession>
<evidence type="ECO:0000313" key="2">
    <source>
        <dbReference type="Proteomes" id="UP000828941"/>
    </source>
</evidence>
<comment type="caution">
    <text evidence="1">The sequence shown here is derived from an EMBL/GenBank/DDBJ whole genome shotgun (WGS) entry which is preliminary data.</text>
</comment>
<name>A0ACB9LEG5_BAUVA</name>
<dbReference type="Proteomes" id="UP000828941">
    <property type="component" value="Chromosome 12"/>
</dbReference>
<sequence>MGLYNLSNVFGCFSESSSESKRCICDGDVCVLRIQKETPGKKSNNTKQKQSFRMSIAHLSRRMSSRF</sequence>
<evidence type="ECO:0000313" key="1">
    <source>
        <dbReference type="EMBL" id="KAI4308000.1"/>
    </source>
</evidence>
<gene>
    <name evidence="1" type="ORF">L6164_031120</name>
</gene>
<reference evidence="1 2" key="1">
    <citation type="journal article" date="2022" name="DNA Res.">
        <title>Chromosomal-level genome assembly of the orchid tree Bauhinia variegata (Leguminosae; Cercidoideae) supports the allotetraploid origin hypothesis of Bauhinia.</title>
        <authorList>
            <person name="Zhong Y."/>
            <person name="Chen Y."/>
            <person name="Zheng D."/>
            <person name="Pang J."/>
            <person name="Liu Y."/>
            <person name="Luo S."/>
            <person name="Meng S."/>
            <person name="Qian L."/>
            <person name="Wei D."/>
            <person name="Dai S."/>
            <person name="Zhou R."/>
        </authorList>
    </citation>
    <scope>NUCLEOTIDE SEQUENCE [LARGE SCALE GENOMIC DNA]</scope>
    <source>
        <strain evidence="1">BV-YZ2020</strain>
    </source>
</reference>